<comment type="caution">
    <text evidence="2">The sequence shown here is derived from an EMBL/GenBank/DDBJ whole genome shotgun (WGS) entry which is preliminary data.</text>
</comment>
<feature type="domain" description="Fibronectin type-III" evidence="1">
    <location>
        <begin position="678"/>
        <end position="772"/>
    </location>
</feature>
<dbReference type="Proteomes" id="UP000184233">
    <property type="component" value="Unassembled WGS sequence"/>
</dbReference>
<dbReference type="SUPFAM" id="SSF50998">
    <property type="entry name" value="Quinoprotein alcohol dehydrogenase-like"/>
    <property type="match status" value="1"/>
</dbReference>
<dbReference type="InterPro" id="IPR010262">
    <property type="entry name" value="Arylsulfotransferase_bact"/>
</dbReference>
<dbReference type="InterPro" id="IPR053143">
    <property type="entry name" value="Arylsulfate_ST"/>
</dbReference>
<dbReference type="AlphaFoldDB" id="A0A1M3L3L2"/>
<dbReference type="EMBL" id="MKVH01000008">
    <property type="protein sequence ID" value="OJX59915.1"/>
    <property type="molecule type" value="Genomic_DNA"/>
</dbReference>
<evidence type="ECO:0000259" key="1">
    <source>
        <dbReference type="PROSITE" id="PS50853"/>
    </source>
</evidence>
<dbReference type="Gene3D" id="2.60.40.10">
    <property type="entry name" value="Immunoglobulins"/>
    <property type="match status" value="4"/>
</dbReference>
<dbReference type="SMART" id="SM00060">
    <property type="entry name" value="FN3"/>
    <property type="match status" value="3"/>
</dbReference>
<dbReference type="InterPro" id="IPR003961">
    <property type="entry name" value="FN3_dom"/>
</dbReference>
<dbReference type="Pfam" id="PF00041">
    <property type="entry name" value="fn3"/>
    <property type="match status" value="1"/>
</dbReference>
<evidence type="ECO:0000313" key="2">
    <source>
        <dbReference type="EMBL" id="OJX59915.1"/>
    </source>
</evidence>
<evidence type="ECO:0000313" key="3">
    <source>
        <dbReference type="Proteomes" id="UP000184233"/>
    </source>
</evidence>
<accession>A0A1M3L3L2</accession>
<feature type="domain" description="Fibronectin type-III" evidence="1">
    <location>
        <begin position="493"/>
        <end position="585"/>
    </location>
</feature>
<dbReference type="InterPro" id="IPR013783">
    <property type="entry name" value="Ig-like_fold"/>
</dbReference>
<feature type="domain" description="Fibronectin type-III" evidence="1">
    <location>
        <begin position="777"/>
        <end position="869"/>
    </location>
</feature>
<name>A0A1M3L3L2_9BACT</name>
<dbReference type="CDD" id="cd00063">
    <property type="entry name" value="FN3"/>
    <property type="match status" value="2"/>
</dbReference>
<dbReference type="PANTHER" id="PTHR35340:SF5">
    <property type="entry name" value="ASST-DOMAIN-CONTAINING PROTEIN"/>
    <property type="match status" value="1"/>
</dbReference>
<dbReference type="SUPFAM" id="SSF49265">
    <property type="entry name" value="Fibronectin type III"/>
    <property type="match status" value="3"/>
</dbReference>
<dbReference type="InterPro" id="IPR036116">
    <property type="entry name" value="FN3_sf"/>
</dbReference>
<dbReference type="Pfam" id="PF05935">
    <property type="entry name" value="Arylsulfotrans"/>
    <property type="match status" value="1"/>
</dbReference>
<dbReference type="GO" id="GO:0004062">
    <property type="term" value="F:aryl sulfotransferase activity"/>
    <property type="evidence" value="ECO:0007669"/>
    <property type="project" value="InterPro"/>
</dbReference>
<protein>
    <recommendedName>
        <fullName evidence="1">Fibronectin type-III domain-containing protein</fullName>
    </recommendedName>
</protein>
<dbReference type="InterPro" id="IPR011047">
    <property type="entry name" value="Quinoprotein_ADH-like_sf"/>
</dbReference>
<dbReference type="STRING" id="1895771.BGO89_07905"/>
<sequence length="1057" mass="116188">MLAGSLHAQQVLRTVTMTGIRYPQPGYYLIAPLSNDSSGMVDQSGTAVYPFAERGVFNIQLQPDGSITHFSAARAYIRRNARLEVTDTLSALGYDTDFHVVRMLRNGNYAVLGIGRRTVDMSAVVSGGHAEAEIASAVIQERTLDGQIVFEWYSLDHIPVTDATEDIDLRQKNIDYIHVNDIAEDNDGNLLLSCRHLDEVVKIDRLTGDVIWRMGGSKSKGNQFTFINDDIDGFTGFSHQHSAHWLPGGNLILFDNGELRDQKFSRAVEYRVDQQAMTAERVWQYRHVPDIFASSQGSVQVLPNNNVLIGWGSSKDTIIATEVRRDGTIDAEIATSPLDFFASYGVWKTTIGMTGVEKTISAPGTITFSSNDSSTYVRMAVSAVSAPTNAIVERHSYLPHDISFKQIPPCERIPARWVVRIREPQNITANMTFDFSGLPSVVSPELARIYYRPTEGKGQFESIAGTYDDAAKTYRIATAKNGEYLIGYRSCFVPTLLGPEEGAHDIPFAAVLTWGECVQDEGYEVQVSTSPTFASVAFMTRTTDLTTTTPATLISFNKYYWRVRGLRNAGPGTWSAIGTFTTKLATPLPLYPKIVADTVAMVSDSSFRWSSSTNAREYRLRIARRDAPTVFILDTIVQDVRMRKYPPLASNTFFVWNVMAIHDDFVSEVSANETFVTAPDTPELTAPANNEMGVTRDSVLLSWSPVGGARLYRVRAWKSGETKPVVDETTSKESLVLRSLALATRYEWSVTAVGKYGPGLSSSIYSFRTAAVTVLSAPALVSPADGSEMADTTDLTFAWTTVQRAAYYQLQVWSENMSNPEVNVYGHPGTSYRLASLEPGTTYRWRVIGLSDEASGTWSDVGSFTTLPRAKQGLIPSYPANGAAGLPLSGTVRFTSDERCDNYNVEFDRTGEFRSPVLFLASTDTTVSYTGLSPNTLYYWRVTGLRNGQPVGNGPVFSFTTGTDEVTHTPEETANLSAWHIRVEPDGSVVSGRYDGTAPDRASIVLHDVSGRLMMGTEMGTGEGFWMLRTGGIAPGIYILTISGTYAVESMVVSIVR</sequence>
<dbReference type="PANTHER" id="PTHR35340">
    <property type="entry name" value="PQQ ENZYME REPEAT PROTEIN-RELATED"/>
    <property type="match status" value="1"/>
</dbReference>
<proteinExistence type="predicted"/>
<reference evidence="2 3" key="1">
    <citation type="submission" date="2016-09" db="EMBL/GenBank/DDBJ databases">
        <title>Genome-resolved meta-omics ties microbial dynamics to process performance in biotechnology for thiocyanate degradation.</title>
        <authorList>
            <person name="Kantor R.S."/>
            <person name="Huddy R.J."/>
            <person name="Iyer R."/>
            <person name="Thomas B.C."/>
            <person name="Brown C.T."/>
            <person name="Anantharaman K."/>
            <person name="Tringe S."/>
            <person name="Hettich R.L."/>
            <person name="Harrison S.T."/>
            <person name="Banfield J.F."/>
        </authorList>
    </citation>
    <scope>NUCLEOTIDE SEQUENCE [LARGE SCALE GENOMIC DNA]</scope>
    <source>
        <strain evidence="2">59-99</strain>
    </source>
</reference>
<organism evidence="2 3">
    <name type="scientific">Candidatus Kapaibacterium thiocyanatum</name>
    <dbReference type="NCBI Taxonomy" id="1895771"/>
    <lineage>
        <taxon>Bacteria</taxon>
        <taxon>Pseudomonadati</taxon>
        <taxon>Candidatus Kapaibacteriota</taxon>
        <taxon>Candidatus Kapaibacteriia</taxon>
        <taxon>Candidatus Kapaibacteriales</taxon>
        <taxon>Candidatus Kapaibacteriaceae</taxon>
        <taxon>Candidatus Kapaibacterium</taxon>
    </lineage>
</organism>
<dbReference type="PROSITE" id="PS50853">
    <property type="entry name" value="FN3"/>
    <property type="match status" value="3"/>
</dbReference>
<gene>
    <name evidence="2" type="ORF">BGO89_07905</name>
</gene>